<dbReference type="EC" id="2.3.2.31" evidence="2"/>
<evidence type="ECO:0000256" key="4">
    <source>
        <dbReference type="ARBA" id="ARBA00022723"/>
    </source>
</evidence>
<organism evidence="10 11">
    <name type="scientific">Hyaloscypha hepaticicola</name>
    <dbReference type="NCBI Taxonomy" id="2082293"/>
    <lineage>
        <taxon>Eukaryota</taxon>
        <taxon>Fungi</taxon>
        <taxon>Dikarya</taxon>
        <taxon>Ascomycota</taxon>
        <taxon>Pezizomycotina</taxon>
        <taxon>Leotiomycetes</taxon>
        <taxon>Helotiales</taxon>
        <taxon>Hyaloscyphaceae</taxon>
        <taxon>Hyaloscypha</taxon>
    </lineage>
</organism>
<dbReference type="CDD" id="cd20335">
    <property type="entry name" value="BRcat_RBR"/>
    <property type="match status" value="1"/>
</dbReference>
<keyword evidence="8" id="KW-0862">Zinc</keyword>
<accession>A0A2J6PFI9</accession>
<dbReference type="InterPro" id="IPR002867">
    <property type="entry name" value="IBR_dom"/>
</dbReference>
<dbReference type="InterPro" id="IPR031127">
    <property type="entry name" value="E3_UB_ligase_RBR"/>
</dbReference>
<gene>
    <name evidence="10" type="ORF">NA56DRAFT_740200</name>
</gene>
<dbReference type="PROSITE" id="PS51873">
    <property type="entry name" value="TRIAD"/>
    <property type="match status" value="1"/>
</dbReference>
<feature type="domain" description="RING-type" evidence="9">
    <location>
        <begin position="182"/>
        <end position="381"/>
    </location>
</feature>
<keyword evidence="6" id="KW-0863">Zinc-finger</keyword>
<keyword evidence="11" id="KW-1185">Reference proteome</keyword>
<evidence type="ECO:0000256" key="7">
    <source>
        <dbReference type="ARBA" id="ARBA00022786"/>
    </source>
</evidence>
<evidence type="ECO:0000256" key="3">
    <source>
        <dbReference type="ARBA" id="ARBA00022679"/>
    </source>
</evidence>
<dbReference type="Pfam" id="PF01485">
    <property type="entry name" value="IBR"/>
    <property type="match status" value="1"/>
</dbReference>
<sequence>MDQPLASAAQFDYDDETAALIFKVQLEDIDELLEKSKAKRKGKEGSISDQEHALQLQRAQLERNAMILLDRSTSRSISRAVLHDADLIAHMQMQEIQAAVDRVIALRFAGVNAETQSDVTSQPPPSLVSESLDDELIERLSAIYHETPREDSDHNALVKRVRLNLPDQTGESSTWAATRKIKSRRCVICEEQVPFFDVARLQCQHECCRACFMEMYEAATVDESRYPPKCCDEISPEPENFCLFLTSELIKKYLEKKIEWETKNRTYCSHKDCRKFIGLEHIFADLAVCPTCDHKTCTICKEASHDGDCPKDNELQQALELVKGNGWRRCESCGRILELWVGYNHIKCPCSAEFCYVALWDENRLLLREHEVVNRGGNRDAGAQVRAEVHCYHDEGFNKLREGGRCQDCGDYIYRYILKCRRCPLRVCLRYRQDGY</sequence>
<keyword evidence="7" id="KW-0833">Ubl conjugation pathway</keyword>
<dbReference type="Proteomes" id="UP000235672">
    <property type="component" value="Unassembled WGS sequence"/>
</dbReference>
<proteinExistence type="predicted"/>
<keyword evidence="4" id="KW-0479">Metal-binding</keyword>
<evidence type="ECO:0000259" key="9">
    <source>
        <dbReference type="PROSITE" id="PS51873"/>
    </source>
</evidence>
<evidence type="ECO:0000256" key="6">
    <source>
        <dbReference type="ARBA" id="ARBA00022771"/>
    </source>
</evidence>
<dbReference type="STRING" id="1745343.A0A2J6PFI9"/>
<dbReference type="SUPFAM" id="SSF57850">
    <property type="entry name" value="RING/U-box"/>
    <property type="match status" value="1"/>
</dbReference>
<dbReference type="GO" id="GO:0016567">
    <property type="term" value="P:protein ubiquitination"/>
    <property type="evidence" value="ECO:0007669"/>
    <property type="project" value="InterPro"/>
</dbReference>
<dbReference type="AlphaFoldDB" id="A0A2J6PFI9"/>
<evidence type="ECO:0000256" key="2">
    <source>
        <dbReference type="ARBA" id="ARBA00012251"/>
    </source>
</evidence>
<protein>
    <recommendedName>
        <fullName evidence="2">RBR-type E3 ubiquitin transferase</fullName>
        <ecNumber evidence="2">2.3.2.31</ecNumber>
    </recommendedName>
</protein>
<dbReference type="OrthoDB" id="9977870at2759"/>
<evidence type="ECO:0000313" key="11">
    <source>
        <dbReference type="Proteomes" id="UP000235672"/>
    </source>
</evidence>
<evidence type="ECO:0000256" key="5">
    <source>
        <dbReference type="ARBA" id="ARBA00022737"/>
    </source>
</evidence>
<dbReference type="GO" id="GO:0008270">
    <property type="term" value="F:zinc ion binding"/>
    <property type="evidence" value="ECO:0007669"/>
    <property type="project" value="UniProtKB-KW"/>
</dbReference>
<reference evidence="10 11" key="1">
    <citation type="submission" date="2016-05" db="EMBL/GenBank/DDBJ databases">
        <title>A degradative enzymes factory behind the ericoid mycorrhizal symbiosis.</title>
        <authorList>
            <consortium name="DOE Joint Genome Institute"/>
            <person name="Martino E."/>
            <person name="Morin E."/>
            <person name="Grelet G."/>
            <person name="Kuo A."/>
            <person name="Kohler A."/>
            <person name="Daghino S."/>
            <person name="Barry K."/>
            <person name="Choi C."/>
            <person name="Cichocki N."/>
            <person name="Clum A."/>
            <person name="Copeland A."/>
            <person name="Hainaut M."/>
            <person name="Haridas S."/>
            <person name="Labutti K."/>
            <person name="Lindquist E."/>
            <person name="Lipzen A."/>
            <person name="Khouja H.-R."/>
            <person name="Murat C."/>
            <person name="Ohm R."/>
            <person name="Olson A."/>
            <person name="Spatafora J."/>
            <person name="Veneault-Fourrey C."/>
            <person name="Henrissat B."/>
            <person name="Grigoriev I."/>
            <person name="Martin F."/>
            <person name="Perotto S."/>
        </authorList>
    </citation>
    <scope>NUCLEOTIDE SEQUENCE [LARGE SCALE GENOMIC DNA]</scope>
    <source>
        <strain evidence="10 11">UAMH 7357</strain>
    </source>
</reference>
<dbReference type="EMBL" id="KZ613543">
    <property type="protein sequence ID" value="PMD12753.1"/>
    <property type="molecule type" value="Genomic_DNA"/>
</dbReference>
<evidence type="ECO:0000256" key="8">
    <source>
        <dbReference type="ARBA" id="ARBA00022833"/>
    </source>
</evidence>
<dbReference type="InterPro" id="IPR044066">
    <property type="entry name" value="TRIAD_supradom"/>
</dbReference>
<name>A0A2J6PFI9_9HELO</name>
<keyword evidence="3" id="KW-0808">Transferase</keyword>
<dbReference type="GO" id="GO:0061630">
    <property type="term" value="F:ubiquitin protein ligase activity"/>
    <property type="evidence" value="ECO:0007669"/>
    <property type="project" value="UniProtKB-EC"/>
</dbReference>
<dbReference type="PANTHER" id="PTHR11685">
    <property type="entry name" value="RBR FAMILY RING FINGER AND IBR DOMAIN-CONTAINING"/>
    <property type="match status" value="1"/>
</dbReference>
<comment type="catalytic activity">
    <reaction evidence="1">
        <text>[E2 ubiquitin-conjugating enzyme]-S-ubiquitinyl-L-cysteine + [acceptor protein]-L-lysine = [E2 ubiquitin-conjugating enzyme]-L-cysteine + [acceptor protein]-N(6)-ubiquitinyl-L-lysine.</text>
        <dbReference type="EC" id="2.3.2.31"/>
    </reaction>
</comment>
<evidence type="ECO:0000313" key="10">
    <source>
        <dbReference type="EMBL" id="PMD12753.1"/>
    </source>
</evidence>
<evidence type="ECO:0000256" key="1">
    <source>
        <dbReference type="ARBA" id="ARBA00001798"/>
    </source>
</evidence>
<keyword evidence="5" id="KW-0677">Repeat</keyword>